<gene>
    <name evidence="2" type="ORF">PCOR1329_LOCUS68679</name>
</gene>
<evidence type="ECO:0008006" key="4">
    <source>
        <dbReference type="Google" id="ProtNLM"/>
    </source>
</evidence>
<dbReference type="EMBL" id="CAUYUJ010018974">
    <property type="protein sequence ID" value="CAK0887698.1"/>
    <property type="molecule type" value="Genomic_DNA"/>
</dbReference>
<keyword evidence="3" id="KW-1185">Reference proteome</keyword>
<evidence type="ECO:0000313" key="3">
    <source>
        <dbReference type="Proteomes" id="UP001189429"/>
    </source>
</evidence>
<evidence type="ECO:0000313" key="2">
    <source>
        <dbReference type="EMBL" id="CAK0887698.1"/>
    </source>
</evidence>
<dbReference type="Proteomes" id="UP001189429">
    <property type="component" value="Unassembled WGS sequence"/>
</dbReference>
<evidence type="ECO:0000256" key="1">
    <source>
        <dbReference type="SAM" id="MobiDB-lite"/>
    </source>
</evidence>
<accession>A0ABN9WRI9</accession>
<organism evidence="2 3">
    <name type="scientific">Prorocentrum cordatum</name>
    <dbReference type="NCBI Taxonomy" id="2364126"/>
    <lineage>
        <taxon>Eukaryota</taxon>
        <taxon>Sar</taxon>
        <taxon>Alveolata</taxon>
        <taxon>Dinophyceae</taxon>
        <taxon>Prorocentrales</taxon>
        <taxon>Prorocentraceae</taxon>
        <taxon>Prorocentrum</taxon>
    </lineage>
</organism>
<sequence length="739" mass="78687">MAVKTLLRTRAVLDLCCGDVVLPSAPPALEETPGAQEAAAQCRRHLLVLQARFATGGIDLGVDRVLALLGGGQHAAAQGQGRASIARERARSTPPPRNSSAGLEDGVSGGSPTLRTLIETLAVSAGLMHRWAREDDGESSALRVVLHAIEDCLQTARSLPLPGSPALRGPSVGSRTPAARAAQRDDVHRQRFCEFLSRIASKGAEAVSDGGHCLLLVVVQNPSGGDFSVAVVNSGEGLQYHPARSSGAAPRPDLPVRQSPLIILGVPRDRLVCSTFWYVLYRQFAHPAASNGPGLLYGRLLPALNARPLSENFGAEPEGWVDFAPVPVAGDGSFVVCVLRAIQFCLRAVGLGAEPAAWSGVRLRRELAAASLARACAEHAERHPCAEAARGPELEGCARLVERVEAAVRRLELAEQSACSVQPPPCAADLVSGGCSESSVQFGRFERLLREDVEHLKGQAKPSRTLVSVPTTMMPRAASCCRLAANLLNLLANQQEHVPQSALARFALVSNLLARVLPMPLPEMLFETKLDLMRHLHLVARHFAAVCFTLRATRETDGARVVVSAALVVLFDALLRCPVAGPFHGELASLHYSGRADGPCPPFGIDARDFRKASETLLLVAPENQATAADFDGVEQCVASSRMLFSFDESMACSEADAGFTEQLGLCIGLDLARQDLPLLISGERPELLDTLPELGWFRDVVFLWKMLLLPAERSPVSGNLGVPATRYCGGHGIGTVSS</sequence>
<proteinExistence type="predicted"/>
<name>A0ABN9WRI9_9DINO</name>
<protein>
    <recommendedName>
        <fullName evidence="4">Dymeclin</fullName>
    </recommendedName>
</protein>
<feature type="region of interest" description="Disordered" evidence="1">
    <location>
        <begin position="160"/>
        <end position="183"/>
    </location>
</feature>
<feature type="region of interest" description="Disordered" evidence="1">
    <location>
        <begin position="78"/>
        <end position="110"/>
    </location>
</feature>
<reference evidence="2" key="1">
    <citation type="submission" date="2023-10" db="EMBL/GenBank/DDBJ databases">
        <authorList>
            <person name="Chen Y."/>
            <person name="Shah S."/>
            <person name="Dougan E. K."/>
            <person name="Thang M."/>
            <person name="Chan C."/>
        </authorList>
    </citation>
    <scope>NUCLEOTIDE SEQUENCE [LARGE SCALE GENOMIC DNA]</scope>
</reference>
<comment type="caution">
    <text evidence="2">The sequence shown here is derived from an EMBL/GenBank/DDBJ whole genome shotgun (WGS) entry which is preliminary data.</text>
</comment>